<dbReference type="SUPFAM" id="SSF46785">
    <property type="entry name" value="Winged helix' DNA-binding domain"/>
    <property type="match status" value="1"/>
</dbReference>
<dbReference type="PANTHER" id="PTHR33204">
    <property type="entry name" value="TRANSCRIPTIONAL REGULATOR, MARR FAMILY"/>
    <property type="match status" value="1"/>
</dbReference>
<name>R9LEZ8_9BACL</name>
<keyword evidence="2" id="KW-0238">DNA-binding</keyword>
<dbReference type="EMBL" id="ASSZ01000013">
    <property type="protein sequence ID" value="EOS57290.1"/>
    <property type="molecule type" value="Genomic_DNA"/>
</dbReference>
<sequence>MNMETSEIDQQVLNEMKSECDINVNETLKIIGGKWKLNLLWTIHDKSKRFNELRRELTGISQKMLTQQLRELEEAGLIERRVIPDKPPKVEYSLSEYGNTLEPLFNVLNHWGLMHRVRTMNSHPIHQANTEELSQLDS</sequence>
<evidence type="ECO:0000313" key="5">
    <source>
        <dbReference type="EMBL" id="EOS57290.1"/>
    </source>
</evidence>
<dbReference type="InterPro" id="IPR001845">
    <property type="entry name" value="HTH_ArsR_DNA-bd_dom"/>
</dbReference>
<comment type="caution">
    <text evidence="5">The sequence shown here is derived from an EMBL/GenBank/DDBJ whole genome shotgun (WGS) entry which is preliminary data.</text>
</comment>
<dbReference type="AlphaFoldDB" id="R9LEZ8"/>
<dbReference type="RefSeq" id="WP_016312134.1">
    <property type="nucleotide sequence ID" value="NZ_KE159652.1"/>
</dbReference>
<protein>
    <recommendedName>
        <fullName evidence="4">HTH hxlR-type domain-containing protein</fullName>
    </recommendedName>
</protein>
<dbReference type="STRING" id="1235795.C812_01610"/>
<keyword evidence="1" id="KW-0805">Transcription regulation</keyword>
<organism evidence="5 6">
    <name type="scientific">Paenibacillus barengoltzii G22</name>
    <dbReference type="NCBI Taxonomy" id="1235795"/>
    <lineage>
        <taxon>Bacteria</taxon>
        <taxon>Bacillati</taxon>
        <taxon>Bacillota</taxon>
        <taxon>Bacilli</taxon>
        <taxon>Bacillales</taxon>
        <taxon>Paenibacillaceae</taxon>
        <taxon>Paenibacillus</taxon>
    </lineage>
</organism>
<reference evidence="5 6" key="1">
    <citation type="submission" date="2013-04" db="EMBL/GenBank/DDBJ databases">
        <title>The Genome Sequence of Paenibacillus barengoltzii G22.</title>
        <authorList>
            <consortium name="The Broad Institute Genomics Platform"/>
            <consortium name="The Broad Institute Genome Sequencing Center for Infectious Disease"/>
            <person name="Earl A."/>
            <person name="Xavier R."/>
            <person name="Elson C."/>
            <person name="Duck W."/>
            <person name="Walker B."/>
            <person name="Young S."/>
            <person name="Zeng Q."/>
            <person name="Gargeya S."/>
            <person name="Fitzgerald M."/>
            <person name="Haas B."/>
            <person name="Abouelleil A."/>
            <person name="Allen A.W."/>
            <person name="Alvarado L."/>
            <person name="Arachchi H.M."/>
            <person name="Berlin A.M."/>
            <person name="Chapman S.B."/>
            <person name="Gainer-Dewar J."/>
            <person name="Goldberg J."/>
            <person name="Griggs A."/>
            <person name="Gujja S."/>
            <person name="Hansen M."/>
            <person name="Howarth C."/>
            <person name="Imamovic A."/>
            <person name="Ireland A."/>
            <person name="Larimer J."/>
            <person name="McCowan C."/>
            <person name="Murphy C."/>
            <person name="Pearson M."/>
            <person name="Poon T.W."/>
            <person name="Priest M."/>
            <person name="Roberts A."/>
            <person name="Saif S."/>
            <person name="Shea T."/>
            <person name="Sisk P."/>
            <person name="Sykes S."/>
            <person name="Wortman J."/>
            <person name="Nusbaum C."/>
            <person name="Birren B."/>
        </authorList>
    </citation>
    <scope>NUCLEOTIDE SEQUENCE [LARGE SCALE GENOMIC DNA]</scope>
    <source>
        <strain evidence="5 6">G22</strain>
    </source>
</reference>
<dbReference type="Gene3D" id="1.10.10.10">
    <property type="entry name" value="Winged helix-like DNA-binding domain superfamily/Winged helix DNA-binding domain"/>
    <property type="match status" value="1"/>
</dbReference>
<evidence type="ECO:0000256" key="2">
    <source>
        <dbReference type="ARBA" id="ARBA00023125"/>
    </source>
</evidence>
<dbReference type="Pfam" id="PF01638">
    <property type="entry name" value="HxlR"/>
    <property type="match status" value="1"/>
</dbReference>
<dbReference type="GeneID" id="43344649"/>
<keyword evidence="3" id="KW-0804">Transcription</keyword>
<dbReference type="Proteomes" id="UP000019598">
    <property type="component" value="Unassembled WGS sequence"/>
</dbReference>
<dbReference type="InterPro" id="IPR002577">
    <property type="entry name" value="HTH_HxlR"/>
</dbReference>
<dbReference type="InterPro" id="IPR036388">
    <property type="entry name" value="WH-like_DNA-bd_sf"/>
</dbReference>
<evidence type="ECO:0000313" key="6">
    <source>
        <dbReference type="Proteomes" id="UP000019598"/>
    </source>
</evidence>
<proteinExistence type="predicted"/>
<dbReference type="InterPro" id="IPR011991">
    <property type="entry name" value="ArsR-like_HTH"/>
</dbReference>
<gene>
    <name evidence="5" type="ORF">C812_01610</name>
</gene>
<dbReference type="InterPro" id="IPR036390">
    <property type="entry name" value="WH_DNA-bd_sf"/>
</dbReference>
<dbReference type="SMART" id="SM00418">
    <property type="entry name" value="HTH_ARSR"/>
    <property type="match status" value="1"/>
</dbReference>
<evidence type="ECO:0000259" key="4">
    <source>
        <dbReference type="PROSITE" id="PS51118"/>
    </source>
</evidence>
<dbReference type="PROSITE" id="PS51118">
    <property type="entry name" value="HTH_HXLR"/>
    <property type="match status" value="1"/>
</dbReference>
<dbReference type="HOGENOM" id="CLU_111585_5_0_9"/>
<evidence type="ECO:0000256" key="1">
    <source>
        <dbReference type="ARBA" id="ARBA00023015"/>
    </source>
</evidence>
<evidence type="ECO:0000256" key="3">
    <source>
        <dbReference type="ARBA" id="ARBA00023163"/>
    </source>
</evidence>
<dbReference type="GO" id="GO:0003700">
    <property type="term" value="F:DNA-binding transcription factor activity"/>
    <property type="evidence" value="ECO:0007669"/>
    <property type="project" value="InterPro"/>
</dbReference>
<dbReference type="PATRIC" id="fig|1235795.3.peg.1574"/>
<accession>R9LEZ8</accession>
<feature type="domain" description="HTH hxlR-type" evidence="4">
    <location>
        <begin position="20"/>
        <end position="120"/>
    </location>
</feature>
<dbReference type="GO" id="GO:0003677">
    <property type="term" value="F:DNA binding"/>
    <property type="evidence" value="ECO:0007669"/>
    <property type="project" value="UniProtKB-KW"/>
</dbReference>
<dbReference type="CDD" id="cd00090">
    <property type="entry name" value="HTH_ARSR"/>
    <property type="match status" value="1"/>
</dbReference>
<dbReference type="PANTHER" id="PTHR33204:SF29">
    <property type="entry name" value="TRANSCRIPTIONAL REGULATOR"/>
    <property type="match status" value="1"/>
</dbReference>